<dbReference type="GO" id="GO:0022857">
    <property type="term" value="F:transmembrane transporter activity"/>
    <property type="evidence" value="ECO:0007669"/>
    <property type="project" value="InterPro"/>
</dbReference>
<dbReference type="Pfam" id="PF07690">
    <property type="entry name" value="MFS_1"/>
    <property type="match status" value="1"/>
</dbReference>
<keyword evidence="5 6" id="KW-0472">Membrane</keyword>
<dbReference type="AlphaFoldDB" id="K2MJ28"/>
<dbReference type="SUPFAM" id="SSF103473">
    <property type="entry name" value="MFS general substrate transporter"/>
    <property type="match status" value="1"/>
</dbReference>
<feature type="transmembrane region" description="Helical" evidence="6">
    <location>
        <begin position="91"/>
        <end position="113"/>
    </location>
</feature>
<feature type="transmembrane region" description="Helical" evidence="6">
    <location>
        <begin position="67"/>
        <end position="85"/>
    </location>
</feature>
<feature type="transmembrane region" description="Helical" evidence="6">
    <location>
        <begin position="194"/>
        <end position="218"/>
    </location>
</feature>
<evidence type="ECO:0000313" key="8">
    <source>
        <dbReference type="EMBL" id="EKF20695.1"/>
    </source>
</evidence>
<sequence length="367" mass="37398">MVFILTGAVAVIGSNSLVLSPIAPEVSRSLGVSVQAVMAASAAFGLGTAASALFLARHIDRIGAWRMLRIAFAVLAAALAASALAPVVAMLLAAQLIAGIAAGVALPAIYSNAADVAPRGRETETVGIVLTGWTLSLVAGVSLSAVLADFLHWRAVFGAVLLLAVGAFLALALNGRRDVTSETPAAAPLTTLRIGGVGLLLVACGAFMAAFYGVYAYIGDHLVRALGKPVSANGLMTLVYGMGFGGAVFLDRTVQKFAMRNLLPFVFLAVAAVYVAMIAATHSYAAMLAIAFLWGLANHFGLNMLIVRLTAIDPARRGAIMGLNSAATYLAAFVGTLGFGPLYANFGLPAAAALAAVLMLVAALAAR</sequence>
<comment type="subcellular location">
    <subcellularLocation>
        <location evidence="1">Cell membrane</location>
        <topology evidence="1">Multi-pass membrane protein</topology>
    </subcellularLocation>
</comment>
<keyword evidence="9" id="KW-1185">Reference proteome</keyword>
<dbReference type="PANTHER" id="PTHR43124:SF10">
    <property type="entry name" value="PURINE EFFLUX PUMP PBUE"/>
    <property type="match status" value="1"/>
</dbReference>
<feature type="transmembrane region" description="Helical" evidence="6">
    <location>
        <begin position="319"/>
        <end position="340"/>
    </location>
</feature>
<feature type="domain" description="Major facilitator superfamily (MFS) profile" evidence="7">
    <location>
        <begin position="1"/>
        <end position="367"/>
    </location>
</feature>
<dbReference type="InterPro" id="IPR050189">
    <property type="entry name" value="MFS_Efflux_Transporters"/>
</dbReference>
<evidence type="ECO:0000256" key="6">
    <source>
        <dbReference type="SAM" id="Phobius"/>
    </source>
</evidence>
<evidence type="ECO:0000256" key="5">
    <source>
        <dbReference type="ARBA" id="ARBA00023136"/>
    </source>
</evidence>
<feature type="transmembrane region" description="Helical" evidence="6">
    <location>
        <begin position="153"/>
        <end position="173"/>
    </location>
</feature>
<proteinExistence type="predicted"/>
<dbReference type="InterPro" id="IPR036259">
    <property type="entry name" value="MFS_trans_sf"/>
</dbReference>
<evidence type="ECO:0000256" key="1">
    <source>
        <dbReference type="ARBA" id="ARBA00004651"/>
    </source>
</evidence>
<feature type="transmembrane region" description="Helical" evidence="6">
    <location>
        <begin position="230"/>
        <end position="250"/>
    </location>
</feature>
<feature type="transmembrane region" description="Helical" evidence="6">
    <location>
        <begin position="125"/>
        <end position="147"/>
    </location>
</feature>
<comment type="caution">
    <text evidence="8">The sequence shown here is derived from an EMBL/GenBank/DDBJ whole genome shotgun (WGS) entry which is preliminary data.</text>
</comment>
<feature type="transmembrane region" description="Helical" evidence="6">
    <location>
        <begin position="262"/>
        <end position="280"/>
    </location>
</feature>
<dbReference type="GO" id="GO:0005886">
    <property type="term" value="C:plasma membrane"/>
    <property type="evidence" value="ECO:0007669"/>
    <property type="project" value="UniProtKB-SubCell"/>
</dbReference>
<dbReference type="Proteomes" id="UP000006786">
    <property type="component" value="Unassembled WGS sequence"/>
</dbReference>
<keyword evidence="3 6" id="KW-0812">Transmembrane</keyword>
<reference evidence="8 9" key="1">
    <citation type="journal article" date="2012" name="J. Bacteriol.">
        <title>Genome Sequence of Nitratireductor pacificus Type Strain pht-3B.</title>
        <authorList>
            <person name="Lai Q."/>
            <person name="Li G."/>
            <person name="Shao Z."/>
        </authorList>
    </citation>
    <scope>NUCLEOTIDE SEQUENCE [LARGE SCALE GENOMIC DNA]</scope>
    <source>
        <strain evidence="9">pht-3B</strain>
    </source>
</reference>
<dbReference type="STRING" id="391937.NA2_02884"/>
<dbReference type="InterPro" id="IPR011701">
    <property type="entry name" value="MFS"/>
</dbReference>
<evidence type="ECO:0000256" key="2">
    <source>
        <dbReference type="ARBA" id="ARBA00022475"/>
    </source>
</evidence>
<gene>
    <name evidence="8" type="ORF">NA2_02884</name>
</gene>
<dbReference type="Gene3D" id="1.20.1250.20">
    <property type="entry name" value="MFS general substrate transporter like domains"/>
    <property type="match status" value="1"/>
</dbReference>
<dbReference type="EMBL" id="AMRM01000002">
    <property type="protein sequence ID" value="EKF20695.1"/>
    <property type="molecule type" value="Genomic_DNA"/>
</dbReference>
<feature type="transmembrane region" description="Helical" evidence="6">
    <location>
        <begin position="346"/>
        <end position="366"/>
    </location>
</feature>
<dbReference type="eggNOG" id="COG2814">
    <property type="taxonomic scope" value="Bacteria"/>
</dbReference>
<dbReference type="PANTHER" id="PTHR43124">
    <property type="entry name" value="PURINE EFFLUX PUMP PBUE"/>
    <property type="match status" value="1"/>
</dbReference>
<accession>K2MJ28</accession>
<feature type="transmembrane region" description="Helical" evidence="6">
    <location>
        <begin position="32"/>
        <end position="55"/>
    </location>
</feature>
<dbReference type="PROSITE" id="PS50850">
    <property type="entry name" value="MFS"/>
    <property type="match status" value="1"/>
</dbReference>
<protein>
    <submittedName>
        <fullName evidence="8">Transporter</fullName>
    </submittedName>
</protein>
<evidence type="ECO:0000256" key="4">
    <source>
        <dbReference type="ARBA" id="ARBA00022989"/>
    </source>
</evidence>
<feature type="transmembrane region" description="Helical" evidence="6">
    <location>
        <begin position="286"/>
        <end position="307"/>
    </location>
</feature>
<evidence type="ECO:0000256" key="3">
    <source>
        <dbReference type="ARBA" id="ARBA00022692"/>
    </source>
</evidence>
<evidence type="ECO:0000259" key="7">
    <source>
        <dbReference type="PROSITE" id="PS50850"/>
    </source>
</evidence>
<organism evidence="8 9">
    <name type="scientific">Nitratireductor pacificus pht-3B</name>
    <dbReference type="NCBI Taxonomy" id="391937"/>
    <lineage>
        <taxon>Bacteria</taxon>
        <taxon>Pseudomonadati</taxon>
        <taxon>Pseudomonadota</taxon>
        <taxon>Alphaproteobacteria</taxon>
        <taxon>Hyphomicrobiales</taxon>
        <taxon>Phyllobacteriaceae</taxon>
        <taxon>Nitratireductor</taxon>
    </lineage>
</organism>
<keyword evidence="4 6" id="KW-1133">Transmembrane helix</keyword>
<keyword evidence="2" id="KW-1003">Cell membrane</keyword>
<dbReference type="InterPro" id="IPR020846">
    <property type="entry name" value="MFS_dom"/>
</dbReference>
<dbReference type="PATRIC" id="fig|391937.3.peg.599"/>
<name>K2MJ28_9HYPH</name>
<evidence type="ECO:0000313" key="9">
    <source>
        <dbReference type="Proteomes" id="UP000006786"/>
    </source>
</evidence>